<dbReference type="EMBL" id="JACEFT010000004">
    <property type="protein sequence ID" value="MBA2778327.1"/>
    <property type="molecule type" value="Genomic_DNA"/>
</dbReference>
<dbReference type="RefSeq" id="WP_181513814.1">
    <property type="nucleotide sequence ID" value="NZ_JABFUB010000002.1"/>
</dbReference>
<dbReference type="Proteomes" id="UP000518091">
    <property type="component" value="Unassembled WGS sequence"/>
</dbReference>
<feature type="transmembrane region" description="Helical" evidence="1">
    <location>
        <begin position="77"/>
        <end position="97"/>
    </location>
</feature>
<keyword evidence="1" id="KW-0472">Membrane</keyword>
<sequence length="179" mass="19462">MLSLHHILIHFPIGLWLLGTLLILLGAMTNGRLAENSRTALLPVLVVGLLGAVVSLISGVLIWPMEANLHSPMIRNHILMALWTVAVFGLLTLLVWRAGAAAFEGARRWVLVILSLYGSLLLMTTGTLGGYLAGAASPFSNLLRWNVFTTYYSPTWVVAVMVLVGLAGGYLWYRGRQPA</sequence>
<accession>A0A7V9VZM0</accession>
<keyword evidence="1" id="KW-1133">Transmembrane helix</keyword>
<keyword evidence="1" id="KW-0812">Transmembrane</keyword>
<dbReference type="Proteomes" id="UP000814353">
    <property type="component" value="Unassembled WGS sequence"/>
</dbReference>
<dbReference type="EMBL" id="JABFUB010000002">
    <property type="protein sequence ID" value="MCG6660634.1"/>
    <property type="molecule type" value="Genomic_DNA"/>
</dbReference>
<evidence type="ECO:0000259" key="2">
    <source>
        <dbReference type="Pfam" id="PF09990"/>
    </source>
</evidence>
<gene>
    <name evidence="3" type="ORF">H1D44_05390</name>
    <name evidence="4" type="ORF">HOP48_03605</name>
</gene>
<protein>
    <submittedName>
        <fullName evidence="3">Heme ABC transporter permease</fullName>
    </submittedName>
</protein>
<feature type="transmembrane region" description="Helical" evidence="1">
    <location>
        <begin position="40"/>
        <end position="65"/>
    </location>
</feature>
<dbReference type="AlphaFoldDB" id="A0A7V9VZM0"/>
<dbReference type="InterPro" id="IPR019251">
    <property type="entry name" value="DUF2231_TM"/>
</dbReference>
<organism evidence="3 5">
    <name type="scientific">Billgrantia kenyensis</name>
    <dbReference type="NCBI Taxonomy" id="321266"/>
    <lineage>
        <taxon>Bacteria</taxon>
        <taxon>Pseudomonadati</taxon>
        <taxon>Pseudomonadota</taxon>
        <taxon>Gammaproteobacteria</taxon>
        <taxon>Oceanospirillales</taxon>
        <taxon>Halomonadaceae</taxon>
        <taxon>Billgrantia</taxon>
    </lineage>
</organism>
<comment type="caution">
    <text evidence="3">The sequence shown here is derived from an EMBL/GenBank/DDBJ whole genome shotgun (WGS) entry which is preliminary data.</text>
</comment>
<feature type="transmembrane region" description="Helical" evidence="1">
    <location>
        <begin position="109"/>
        <end position="133"/>
    </location>
</feature>
<feature type="transmembrane region" description="Helical" evidence="1">
    <location>
        <begin position="6"/>
        <end position="28"/>
    </location>
</feature>
<evidence type="ECO:0000313" key="3">
    <source>
        <dbReference type="EMBL" id="MBA2778327.1"/>
    </source>
</evidence>
<name>A0A7V9VZM0_9GAMM</name>
<dbReference type="Pfam" id="PF09990">
    <property type="entry name" value="DUF2231"/>
    <property type="match status" value="1"/>
</dbReference>
<reference evidence="3 5" key="2">
    <citation type="submission" date="2020-07" db="EMBL/GenBank/DDBJ databases">
        <title>Identification of Halomonas strains.</title>
        <authorList>
            <person name="Xiao Z."/>
            <person name="Shen J."/>
        </authorList>
    </citation>
    <scope>NUCLEOTIDE SEQUENCE [LARGE SCALE GENOMIC DNA]</scope>
    <source>
        <strain evidence="3 5">DSM 17331</strain>
    </source>
</reference>
<proteinExistence type="predicted"/>
<reference evidence="4 6" key="1">
    <citation type="submission" date="2020-05" db="EMBL/GenBank/DDBJ databases">
        <title>Comparative genomic analysis of denitrifying bacteria from Halomonas genus.</title>
        <authorList>
            <person name="Wang L."/>
            <person name="Shao Z."/>
        </authorList>
    </citation>
    <scope>NUCLEOTIDE SEQUENCE [LARGE SCALE GENOMIC DNA]</scope>
    <source>
        <strain evidence="4 6">DSM 17331</strain>
    </source>
</reference>
<feature type="transmembrane region" description="Helical" evidence="1">
    <location>
        <begin position="153"/>
        <end position="173"/>
    </location>
</feature>
<evidence type="ECO:0000313" key="4">
    <source>
        <dbReference type="EMBL" id="MCG6660634.1"/>
    </source>
</evidence>
<keyword evidence="6" id="KW-1185">Reference proteome</keyword>
<evidence type="ECO:0000313" key="5">
    <source>
        <dbReference type="Proteomes" id="UP000518091"/>
    </source>
</evidence>
<evidence type="ECO:0000256" key="1">
    <source>
        <dbReference type="SAM" id="Phobius"/>
    </source>
</evidence>
<feature type="domain" description="DUF2231" evidence="2">
    <location>
        <begin position="3"/>
        <end position="133"/>
    </location>
</feature>
<evidence type="ECO:0000313" key="6">
    <source>
        <dbReference type="Proteomes" id="UP000814353"/>
    </source>
</evidence>